<dbReference type="EMBL" id="JALJOV010000162">
    <property type="protein sequence ID" value="KAK9866442.1"/>
    <property type="molecule type" value="Genomic_DNA"/>
</dbReference>
<organism evidence="1 2">
    <name type="scientific">Apatococcus fuscideae</name>
    <dbReference type="NCBI Taxonomy" id="2026836"/>
    <lineage>
        <taxon>Eukaryota</taxon>
        <taxon>Viridiplantae</taxon>
        <taxon>Chlorophyta</taxon>
        <taxon>core chlorophytes</taxon>
        <taxon>Trebouxiophyceae</taxon>
        <taxon>Chlorellales</taxon>
        <taxon>Chlorellaceae</taxon>
        <taxon>Apatococcus</taxon>
    </lineage>
</organism>
<dbReference type="Proteomes" id="UP001485043">
    <property type="component" value="Unassembled WGS sequence"/>
</dbReference>
<accession>A0AAW1T9F8</accession>
<comment type="caution">
    <text evidence="1">The sequence shown here is derived from an EMBL/GenBank/DDBJ whole genome shotgun (WGS) entry which is preliminary data.</text>
</comment>
<gene>
    <name evidence="1" type="ORF">WJX84_005339</name>
</gene>
<proteinExistence type="predicted"/>
<name>A0AAW1T9F8_9CHLO</name>
<evidence type="ECO:0000313" key="2">
    <source>
        <dbReference type="Proteomes" id="UP001485043"/>
    </source>
</evidence>
<sequence length="191" mass="20657">MARQTPRSSQPDIICQPYNSSTPHGSFTSSHAFGFSDNGRVLMLFEDVLSGTGFVSAADMHETSEASGEDGSGIEAMYKLWNGSLDADKLTCELLPVSAFPNLVVLDSLAWHPSLAQTMYASPCPGGMVMLFDGSRRNLIKIWRGSELLKGMQVTVPDDCDLIELFWSPDGSQLVYSVPGALVLLSFGDDL</sequence>
<dbReference type="AlphaFoldDB" id="A0AAW1T9F8"/>
<protein>
    <submittedName>
        <fullName evidence="1">Uncharacterized protein</fullName>
    </submittedName>
</protein>
<reference evidence="1 2" key="1">
    <citation type="journal article" date="2024" name="Nat. Commun.">
        <title>Phylogenomics reveals the evolutionary origins of lichenization in chlorophyte algae.</title>
        <authorList>
            <person name="Puginier C."/>
            <person name="Libourel C."/>
            <person name="Otte J."/>
            <person name="Skaloud P."/>
            <person name="Haon M."/>
            <person name="Grisel S."/>
            <person name="Petersen M."/>
            <person name="Berrin J.G."/>
            <person name="Delaux P.M."/>
            <person name="Dal Grande F."/>
            <person name="Keller J."/>
        </authorList>
    </citation>
    <scope>NUCLEOTIDE SEQUENCE [LARGE SCALE GENOMIC DNA]</scope>
    <source>
        <strain evidence="1 2">SAG 2523</strain>
    </source>
</reference>
<dbReference type="SUPFAM" id="SSF82171">
    <property type="entry name" value="DPP6 N-terminal domain-like"/>
    <property type="match status" value="1"/>
</dbReference>
<keyword evidence="2" id="KW-1185">Reference proteome</keyword>
<evidence type="ECO:0000313" key="1">
    <source>
        <dbReference type="EMBL" id="KAK9866442.1"/>
    </source>
</evidence>